<sequence>MFMFNVKTNEKVYWIGLTRDEMREHVAKLGQPHFRADQIYNWVYSGKIKSFQSMANIPKSFRTVLGQTSGLHPLSLVKITGQDSSLTRKFLFRLSTGEMIESVLMQEGNRTTACLSSQVGCAMDCDFCATAEMGFQKNLSVGEIVDQFLFLQQKSQKKITNVVFMGMGEPFLNYTRVIKAADLLNESDGIDLGARRITISTVGIIPRIKQFSKEGHRYKLAISLNGTTQNQRLQTMPAAKKYPIHMLIDAAKNYYETAKRFPTFEYVLMNNLNDRTTDAENLIKLIGNLPCKVNLIPYNEIGGDYKRPSHDRLTRFINALKNVPFTVTVRWSNGTEIDAGCGQLAVNAGGGVQS</sequence>
<evidence type="ECO:0000256" key="11">
    <source>
        <dbReference type="ARBA" id="ARBA00023004"/>
    </source>
</evidence>
<dbReference type="Pfam" id="PF21016">
    <property type="entry name" value="RlmN_N"/>
    <property type="match status" value="1"/>
</dbReference>
<evidence type="ECO:0000256" key="7">
    <source>
        <dbReference type="ARBA" id="ARBA00022679"/>
    </source>
</evidence>
<dbReference type="GO" id="GO:0046872">
    <property type="term" value="F:metal ion binding"/>
    <property type="evidence" value="ECO:0007669"/>
    <property type="project" value="UniProtKB-KW"/>
</dbReference>
<evidence type="ECO:0000256" key="10">
    <source>
        <dbReference type="ARBA" id="ARBA00022723"/>
    </source>
</evidence>
<proteinExistence type="inferred from homology"/>
<dbReference type="Gene3D" id="1.10.150.530">
    <property type="match status" value="1"/>
</dbReference>
<evidence type="ECO:0000256" key="12">
    <source>
        <dbReference type="ARBA" id="ARBA00023014"/>
    </source>
</evidence>
<dbReference type="GO" id="GO:0008173">
    <property type="term" value="F:RNA methyltransferase activity"/>
    <property type="evidence" value="ECO:0007669"/>
    <property type="project" value="InterPro"/>
</dbReference>
<dbReference type="SFLD" id="SFLDS00029">
    <property type="entry name" value="Radical_SAM"/>
    <property type="match status" value="1"/>
</dbReference>
<dbReference type="GO" id="GO:0070475">
    <property type="term" value="P:rRNA base methylation"/>
    <property type="evidence" value="ECO:0007669"/>
    <property type="project" value="InterPro"/>
</dbReference>
<keyword evidence="6" id="KW-0489">Methyltransferase</keyword>
<dbReference type="EMBL" id="UINC01002890">
    <property type="protein sequence ID" value="SVA01306.1"/>
    <property type="molecule type" value="Genomic_DNA"/>
</dbReference>
<name>A0A381SBA7_9ZZZZ</name>
<feature type="domain" description="Radical SAM core" evidence="13">
    <location>
        <begin position="107"/>
        <end position="338"/>
    </location>
</feature>
<comment type="subcellular location">
    <subcellularLocation>
        <location evidence="2">Cytoplasm</location>
    </subcellularLocation>
</comment>
<evidence type="ECO:0000313" key="14">
    <source>
        <dbReference type="EMBL" id="SVA01306.1"/>
    </source>
</evidence>
<keyword evidence="5" id="KW-0698">rRNA processing</keyword>
<dbReference type="SFLD" id="SFLDF00275">
    <property type="entry name" value="adenosine_C2_methyltransferase"/>
    <property type="match status" value="1"/>
</dbReference>
<dbReference type="HAMAP" id="MF_01849">
    <property type="entry name" value="RNA_methyltr_RlmN"/>
    <property type="match status" value="1"/>
</dbReference>
<gene>
    <name evidence="14" type="ORF">METZ01_LOCUS54160</name>
</gene>
<dbReference type="SUPFAM" id="SSF102114">
    <property type="entry name" value="Radical SAM enzymes"/>
    <property type="match status" value="1"/>
</dbReference>
<dbReference type="GO" id="GO:0030488">
    <property type="term" value="P:tRNA methylation"/>
    <property type="evidence" value="ECO:0007669"/>
    <property type="project" value="InterPro"/>
</dbReference>
<accession>A0A381SBA7</accession>
<protein>
    <recommendedName>
        <fullName evidence="13">Radical SAM core domain-containing protein</fullName>
    </recommendedName>
</protein>
<evidence type="ECO:0000256" key="1">
    <source>
        <dbReference type="ARBA" id="ARBA00001966"/>
    </source>
</evidence>
<keyword evidence="9" id="KW-0819">tRNA processing</keyword>
<dbReference type="InterPro" id="IPR048641">
    <property type="entry name" value="RlmN_N"/>
</dbReference>
<dbReference type="AlphaFoldDB" id="A0A381SBA7"/>
<dbReference type="GO" id="GO:0051539">
    <property type="term" value="F:4 iron, 4 sulfur cluster binding"/>
    <property type="evidence" value="ECO:0007669"/>
    <property type="project" value="UniProtKB-KW"/>
</dbReference>
<dbReference type="PANTHER" id="PTHR30544">
    <property type="entry name" value="23S RRNA METHYLTRANSFERASE"/>
    <property type="match status" value="1"/>
</dbReference>
<dbReference type="PIRSF" id="PIRSF006004">
    <property type="entry name" value="CHP00048"/>
    <property type="match status" value="1"/>
</dbReference>
<keyword evidence="3" id="KW-0004">4Fe-4S</keyword>
<dbReference type="FunFam" id="3.20.20.70:FF:000014">
    <property type="entry name" value="Probable dual-specificity RNA methyltransferase RlmN"/>
    <property type="match status" value="1"/>
</dbReference>
<organism evidence="14">
    <name type="scientific">marine metagenome</name>
    <dbReference type="NCBI Taxonomy" id="408172"/>
    <lineage>
        <taxon>unclassified sequences</taxon>
        <taxon>metagenomes</taxon>
        <taxon>ecological metagenomes</taxon>
    </lineage>
</organism>
<evidence type="ECO:0000256" key="4">
    <source>
        <dbReference type="ARBA" id="ARBA00022490"/>
    </source>
</evidence>
<dbReference type="GO" id="GO:0005737">
    <property type="term" value="C:cytoplasm"/>
    <property type="evidence" value="ECO:0007669"/>
    <property type="project" value="UniProtKB-SubCell"/>
</dbReference>
<dbReference type="InterPro" id="IPR004383">
    <property type="entry name" value="rRNA_lsu_MTrfase_RlmN/Cfr"/>
</dbReference>
<keyword evidence="11" id="KW-0408">Iron</keyword>
<dbReference type="PANTHER" id="PTHR30544:SF5">
    <property type="entry name" value="RADICAL SAM CORE DOMAIN-CONTAINING PROTEIN"/>
    <property type="match status" value="1"/>
</dbReference>
<comment type="cofactor">
    <cofactor evidence="1">
        <name>[4Fe-4S] cluster</name>
        <dbReference type="ChEBI" id="CHEBI:49883"/>
    </cofactor>
</comment>
<dbReference type="InterPro" id="IPR040072">
    <property type="entry name" value="Methyltransferase_A"/>
</dbReference>
<dbReference type="Gene3D" id="3.20.20.70">
    <property type="entry name" value="Aldolase class I"/>
    <property type="match status" value="1"/>
</dbReference>
<evidence type="ECO:0000256" key="2">
    <source>
        <dbReference type="ARBA" id="ARBA00004496"/>
    </source>
</evidence>
<evidence type="ECO:0000259" key="13">
    <source>
        <dbReference type="PROSITE" id="PS51918"/>
    </source>
</evidence>
<reference evidence="14" key="1">
    <citation type="submission" date="2018-05" db="EMBL/GenBank/DDBJ databases">
        <authorList>
            <person name="Lanie J.A."/>
            <person name="Ng W.-L."/>
            <person name="Kazmierczak K.M."/>
            <person name="Andrzejewski T.M."/>
            <person name="Davidsen T.M."/>
            <person name="Wayne K.J."/>
            <person name="Tettelin H."/>
            <person name="Glass J.I."/>
            <person name="Rusch D."/>
            <person name="Podicherti R."/>
            <person name="Tsui H.-C.T."/>
            <person name="Winkler M.E."/>
        </authorList>
    </citation>
    <scope>NUCLEOTIDE SEQUENCE</scope>
</reference>
<dbReference type="InterPro" id="IPR007197">
    <property type="entry name" value="rSAM"/>
</dbReference>
<evidence type="ECO:0000256" key="8">
    <source>
        <dbReference type="ARBA" id="ARBA00022691"/>
    </source>
</evidence>
<keyword evidence="12" id="KW-0411">Iron-sulfur</keyword>
<dbReference type="InterPro" id="IPR058240">
    <property type="entry name" value="rSAM_sf"/>
</dbReference>
<evidence type="ECO:0000256" key="3">
    <source>
        <dbReference type="ARBA" id="ARBA00022485"/>
    </source>
</evidence>
<evidence type="ECO:0000256" key="5">
    <source>
        <dbReference type="ARBA" id="ARBA00022552"/>
    </source>
</evidence>
<evidence type="ECO:0000256" key="9">
    <source>
        <dbReference type="ARBA" id="ARBA00022694"/>
    </source>
</evidence>
<dbReference type="PROSITE" id="PS51918">
    <property type="entry name" value="RADICAL_SAM"/>
    <property type="match status" value="1"/>
</dbReference>
<keyword evidence="8" id="KW-0949">S-adenosyl-L-methionine</keyword>
<evidence type="ECO:0000256" key="6">
    <source>
        <dbReference type="ARBA" id="ARBA00022603"/>
    </source>
</evidence>
<dbReference type="InterPro" id="IPR027492">
    <property type="entry name" value="RNA_MTrfase_RlmN"/>
</dbReference>
<dbReference type="Pfam" id="PF04055">
    <property type="entry name" value="Radical_SAM"/>
    <property type="match status" value="1"/>
</dbReference>
<dbReference type="CDD" id="cd01335">
    <property type="entry name" value="Radical_SAM"/>
    <property type="match status" value="1"/>
</dbReference>
<dbReference type="SFLD" id="SFLDG01062">
    <property type="entry name" value="methyltransferase_(Class_A)"/>
    <property type="match status" value="1"/>
</dbReference>
<keyword evidence="10" id="KW-0479">Metal-binding</keyword>
<keyword evidence="4" id="KW-0963">Cytoplasm</keyword>
<keyword evidence="7" id="KW-0808">Transferase</keyword>
<dbReference type="NCBIfam" id="TIGR00048">
    <property type="entry name" value="rRNA_mod_RlmN"/>
    <property type="match status" value="1"/>
</dbReference>
<dbReference type="InterPro" id="IPR013785">
    <property type="entry name" value="Aldolase_TIM"/>
</dbReference>